<feature type="domain" description="Helix-hairpin-helix DNA-binding motif class 1" evidence="22">
    <location>
        <begin position="93"/>
        <end position="112"/>
    </location>
</feature>
<keyword evidence="7" id="KW-0237">DNA synthesis</keyword>
<comment type="subcellular location">
    <subcellularLocation>
        <location evidence="2">Cytoplasm</location>
    </subcellularLocation>
</comment>
<dbReference type="Gene3D" id="3.30.210.10">
    <property type="entry name" value="DNA polymerase, thumb domain"/>
    <property type="match status" value="1"/>
</dbReference>
<dbReference type="GO" id="GO:0003677">
    <property type="term" value="F:DNA binding"/>
    <property type="evidence" value="ECO:0007669"/>
    <property type="project" value="InterPro"/>
</dbReference>
<evidence type="ECO:0000256" key="2">
    <source>
        <dbReference type="ARBA" id="ARBA00004496"/>
    </source>
</evidence>
<dbReference type="Pfam" id="PF14716">
    <property type="entry name" value="HHH_8"/>
    <property type="match status" value="1"/>
</dbReference>
<keyword evidence="8" id="KW-0808">Transferase</keyword>
<dbReference type="SUPFAM" id="SSF47802">
    <property type="entry name" value="DNA polymerase beta, N-terminal domain-like"/>
    <property type="match status" value="1"/>
</dbReference>
<dbReference type="GO" id="GO:0004527">
    <property type="term" value="F:exonuclease activity"/>
    <property type="evidence" value="ECO:0007669"/>
    <property type="project" value="UniProtKB-KW"/>
</dbReference>
<dbReference type="GO" id="GO:0042578">
    <property type="term" value="F:phosphoric ester hydrolase activity"/>
    <property type="evidence" value="ECO:0007669"/>
    <property type="project" value="TreeGrafter"/>
</dbReference>
<keyword evidence="14" id="KW-0915">Sodium</keyword>
<dbReference type="Pfam" id="PF14791">
    <property type="entry name" value="DNA_pol_B_thumb"/>
    <property type="match status" value="1"/>
</dbReference>
<dbReference type="Gene3D" id="1.10.150.110">
    <property type="entry name" value="DNA polymerase beta, N-terminal domain-like"/>
    <property type="match status" value="1"/>
</dbReference>
<evidence type="ECO:0000259" key="23">
    <source>
        <dbReference type="SMART" id="SM00481"/>
    </source>
</evidence>
<feature type="domain" description="Helix-hairpin-helix DNA-binding motif class 1" evidence="22">
    <location>
        <begin position="53"/>
        <end position="72"/>
    </location>
</feature>
<evidence type="ECO:0000256" key="3">
    <source>
        <dbReference type="ARBA" id="ARBA00012417"/>
    </source>
</evidence>
<evidence type="ECO:0000256" key="8">
    <source>
        <dbReference type="ARBA" id="ARBA00022679"/>
    </source>
</evidence>
<keyword evidence="26" id="KW-1185">Reference proteome</keyword>
<keyword evidence="10" id="KW-0235">DNA replication</keyword>
<evidence type="ECO:0000256" key="9">
    <source>
        <dbReference type="ARBA" id="ARBA00022695"/>
    </source>
</evidence>
<dbReference type="InterPro" id="IPR050243">
    <property type="entry name" value="PHP_phosphatase"/>
</dbReference>
<dbReference type="InterPro" id="IPR037160">
    <property type="entry name" value="DNA_Pol_thumb_sf"/>
</dbReference>
<dbReference type="InterPro" id="IPR016195">
    <property type="entry name" value="Pol/histidinol_Pase-like"/>
</dbReference>
<keyword evidence="12" id="KW-0832">Ubl conjugation</keyword>
<keyword evidence="13" id="KW-0239">DNA-directed DNA polymerase</keyword>
<evidence type="ECO:0000256" key="12">
    <source>
        <dbReference type="ARBA" id="ARBA00022843"/>
    </source>
</evidence>
<dbReference type="PRINTS" id="PR00870">
    <property type="entry name" value="DNAPOLXBETA"/>
</dbReference>
<evidence type="ECO:0000256" key="4">
    <source>
        <dbReference type="ARBA" id="ARBA00012720"/>
    </source>
</evidence>
<evidence type="ECO:0000256" key="5">
    <source>
        <dbReference type="ARBA" id="ARBA00020020"/>
    </source>
</evidence>
<feature type="domain" description="DNA-directed DNA polymerase X" evidence="24">
    <location>
        <begin position="4"/>
        <end position="317"/>
    </location>
</feature>
<dbReference type="InterPro" id="IPR002008">
    <property type="entry name" value="DNA_pol_X_beta-like"/>
</dbReference>
<dbReference type="InterPro" id="IPR022312">
    <property type="entry name" value="DNA_pol_X"/>
</dbReference>
<dbReference type="InterPro" id="IPR003583">
    <property type="entry name" value="Hlx-hairpin-Hlx_DNA-bd_motif"/>
</dbReference>
<evidence type="ECO:0000256" key="15">
    <source>
        <dbReference type="ARBA" id="ARBA00023204"/>
    </source>
</evidence>
<dbReference type="CDD" id="cd00141">
    <property type="entry name" value="NT_POLXc"/>
    <property type="match status" value="1"/>
</dbReference>
<dbReference type="CDD" id="cd07436">
    <property type="entry name" value="PHP_PolX"/>
    <property type="match status" value="1"/>
</dbReference>
<dbReference type="GO" id="GO:0006281">
    <property type="term" value="P:DNA repair"/>
    <property type="evidence" value="ECO:0007669"/>
    <property type="project" value="UniProtKB-KW"/>
</dbReference>
<dbReference type="Pfam" id="PF14520">
    <property type="entry name" value="HHH_5"/>
    <property type="match status" value="1"/>
</dbReference>
<reference evidence="25 26" key="1">
    <citation type="journal article" date="2022" name="ISME Commun">
        <title>Vulcanimicrobium alpinus gen. nov. sp. nov., the first cultivated representative of the candidate phylum 'Eremiobacterota', is a metabolically versatile aerobic anoxygenic phototroph.</title>
        <authorList>
            <person name="Yabe S."/>
            <person name="Muto K."/>
            <person name="Abe K."/>
            <person name="Yokota A."/>
            <person name="Staudigel H."/>
            <person name="Tebo B.M."/>
        </authorList>
    </citation>
    <scope>NUCLEOTIDE SEQUENCE [LARGE SCALE GENOMIC DNA]</scope>
    <source>
        <strain evidence="25 26">WC8-2</strain>
    </source>
</reference>
<dbReference type="InterPro" id="IPR022311">
    <property type="entry name" value="PolX-like"/>
</dbReference>
<evidence type="ECO:0000256" key="21">
    <source>
        <dbReference type="ARBA" id="ARBA00049244"/>
    </source>
</evidence>
<dbReference type="PANTHER" id="PTHR36928:SF1">
    <property type="entry name" value="PHOSPHATASE YCDX-RELATED"/>
    <property type="match status" value="1"/>
</dbReference>
<keyword evidence="25" id="KW-0540">Nuclease</keyword>
<dbReference type="AlphaFoldDB" id="A0AAN1XTA9"/>
<proteinExistence type="predicted"/>
<dbReference type="EMBL" id="AP025523">
    <property type="protein sequence ID" value="BDE04854.1"/>
    <property type="molecule type" value="Genomic_DNA"/>
</dbReference>
<comment type="catalytic activity">
    <reaction evidence="21">
        <text>DNA(n) + a 2'-deoxyribonucleoside 5'-triphosphate = DNA(n+1) + diphosphate</text>
        <dbReference type="Rhea" id="RHEA:22508"/>
        <dbReference type="Rhea" id="RHEA-COMP:17339"/>
        <dbReference type="Rhea" id="RHEA-COMP:17340"/>
        <dbReference type="ChEBI" id="CHEBI:33019"/>
        <dbReference type="ChEBI" id="CHEBI:61560"/>
        <dbReference type="ChEBI" id="CHEBI:173112"/>
        <dbReference type="EC" id="2.7.7.7"/>
    </reaction>
</comment>
<dbReference type="InterPro" id="IPR043519">
    <property type="entry name" value="NT_sf"/>
</dbReference>
<dbReference type="Gene3D" id="3.30.460.10">
    <property type="entry name" value="Beta Polymerase, domain 2"/>
    <property type="match status" value="1"/>
</dbReference>
<dbReference type="SMART" id="SM00278">
    <property type="entry name" value="HhH1"/>
    <property type="match status" value="3"/>
</dbReference>
<dbReference type="NCBIfam" id="NF006375">
    <property type="entry name" value="PRK08609.1"/>
    <property type="match status" value="1"/>
</dbReference>
<keyword evidence="25" id="KW-0378">Hydrolase</keyword>
<dbReference type="Gene3D" id="1.10.150.20">
    <property type="entry name" value="5' to 3' exonuclease, C-terminal subdomain"/>
    <property type="match status" value="1"/>
</dbReference>
<evidence type="ECO:0000256" key="10">
    <source>
        <dbReference type="ARBA" id="ARBA00022705"/>
    </source>
</evidence>
<dbReference type="EC" id="2.7.7.7" evidence="3"/>
<dbReference type="EC" id="4.2.99.18" evidence="4"/>
<keyword evidence="15" id="KW-0234">DNA repair</keyword>
<evidence type="ECO:0000256" key="20">
    <source>
        <dbReference type="ARBA" id="ARBA00045548"/>
    </source>
</evidence>
<feature type="domain" description="Polymerase/histidinol phosphatase N-terminal" evidence="23">
    <location>
        <begin position="341"/>
        <end position="418"/>
    </location>
</feature>
<evidence type="ECO:0000313" key="25">
    <source>
        <dbReference type="EMBL" id="BDE04854.1"/>
    </source>
</evidence>
<dbReference type="KEGG" id="vab:WPS_01300"/>
<dbReference type="PRINTS" id="PR00869">
    <property type="entry name" value="DNAPOLX"/>
</dbReference>
<name>A0AAN1XTA9_UNVUL</name>
<keyword evidence="6" id="KW-0488">Methylation</keyword>
<dbReference type="InterPro" id="IPR047967">
    <property type="entry name" value="PolX_PHP"/>
</dbReference>
<dbReference type="GO" id="GO:0008270">
    <property type="term" value="F:zinc ion binding"/>
    <property type="evidence" value="ECO:0007669"/>
    <property type="project" value="TreeGrafter"/>
</dbReference>
<comment type="function">
    <text evidence="20">Repair polymerase that plays a key role in base-excision repair. During this process, the damaged base is excised by specific DNA glycosylases, the DNA backbone is nicked at the abasic site by an apurinic/apyrimidic (AP) endonuclease, and POLB removes 5'-deoxyribose-phosphate from the preincised AP site acting as a 5'-deoxyribose-phosphate lyase (5'-dRP lyase); through its DNA polymerase activity, it adds one nucleotide to the 3' end of the arising single-nucleotide gap. Conducts 'gap-filling' DNA synthesis in a stepwise distributive fashion rather than in a processive fashion as for other DNA polymerases. It is also able to cleave sugar-phosphate bonds 3' to an intact AP site, acting as an AP lyase.</text>
</comment>
<evidence type="ECO:0000256" key="1">
    <source>
        <dbReference type="ARBA" id="ARBA00001946"/>
    </source>
</evidence>
<evidence type="ECO:0000256" key="18">
    <source>
        <dbReference type="ARBA" id="ARBA00044632"/>
    </source>
</evidence>
<sequence length="586" mass="63509">MPTPSNSEIAQRLREIRTLMEFAGEPFFKFMAYERAAETIENAPPLAALVGDGRLTELPGVGKTIAARIATIAQTGTDPYLEELRAKYPSTLLEVLQVQGVGMKTAQQLFERLGIASLADLEAALENGALAGMPRLGAKSIQNIRRGVLSYKGRTRRTPLGIAAPIARKAIAYLRDTTDAADLTPAGSLRRQEPTVGDIDIVCTSGNAEAVIASFTAWDRAEAVLAEGPTKASIWLAGGLQIDLRVLPAHLYGNLLQHFTGSREHNIQFRELAVRKNLRVSENGIVDLSDGRTIACRTEEEVYATLGLPYIPPEMRLGTGEIEAARSGTLPTPIALADLRGDFHVHCTWSDGADTLEAMVAAAAARRYAYHSISDHSWGRGRMGLDPADLRAQRERVAAIGARYGVRTLCSAEVDIHADGSLDYEDVVLAELDIVVASVHSAFALSREAMTARLIRACENPYVTIIGHPTGRNIETFAGYDFDHDAVFAAAARTGTALEIDGQPARLDLPSSLARRAREFGVTFTCDSDAHAASQLENVAYAVGQARRAWITPDEVLNARSLGEVLQFVRAKRDRRPDDVHRDPGV</sequence>
<evidence type="ECO:0000256" key="11">
    <source>
        <dbReference type="ARBA" id="ARBA00022763"/>
    </source>
</evidence>
<dbReference type="SUPFAM" id="SSF89550">
    <property type="entry name" value="PHP domain-like"/>
    <property type="match status" value="1"/>
</dbReference>
<dbReference type="PIRSF" id="PIRSF005047">
    <property type="entry name" value="UCP005047_YshC"/>
    <property type="match status" value="1"/>
</dbReference>
<dbReference type="Proteomes" id="UP001317532">
    <property type="component" value="Chromosome"/>
</dbReference>
<evidence type="ECO:0000256" key="19">
    <source>
        <dbReference type="ARBA" id="ARBA00044678"/>
    </source>
</evidence>
<comment type="catalytic activity">
    <reaction evidence="19">
        <text>a 5'-end 2'-deoxyribose-2'-deoxyribonucleotide-DNA = (2E,4S)-4-hydroxypenten-2-al-5-phosphate + a 5'-end 5'-phospho-2'-deoxyribonucleoside-DNA + H(+)</text>
        <dbReference type="Rhea" id="RHEA:76255"/>
        <dbReference type="Rhea" id="RHEA-COMP:13180"/>
        <dbReference type="Rhea" id="RHEA-COMP:18657"/>
        <dbReference type="ChEBI" id="CHEBI:15378"/>
        <dbReference type="ChEBI" id="CHEBI:136412"/>
        <dbReference type="ChEBI" id="CHEBI:195194"/>
        <dbReference type="ChEBI" id="CHEBI:195195"/>
    </reaction>
</comment>
<comment type="cofactor">
    <cofactor evidence="1">
        <name>Mg(2+)</name>
        <dbReference type="ChEBI" id="CHEBI:18420"/>
    </cofactor>
</comment>
<dbReference type="GO" id="GO:0140078">
    <property type="term" value="F:class I DNA-(apurinic or apyrimidinic site) endonuclease activity"/>
    <property type="evidence" value="ECO:0007669"/>
    <property type="project" value="UniProtKB-EC"/>
</dbReference>
<dbReference type="InterPro" id="IPR029398">
    <property type="entry name" value="PolB_thumb"/>
</dbReference>
<dbReference type="SMART" id="SM00483">
    <property type="entry name" value="POLXc"/>
    <property type="match status" value="1"/>
</dbReference>
<dbReference type="InterPro" id="IPR010996">
    <property type="entry name" value="HHH_MUS81"/>
</dbReference>
<evidence type="ECO:0000259" key="22">
    <source>
        <dbReference type="SMART" id="SM00278"/>
    </source>
</evidence>
<dbReference type="SUPFAM" id="SSF81301">
    <property type="entry name" value="Nucleotidyltransferase"/>
    <property type="match status" value="1"/>
</dbReference>
<evidence type="ECO:0000256" key="13">
    <source>
        <dbReference type="ARBA" id="ARBA00022932"/>
    </source>
</evidence>
<organism evidence="25 26">
    <name type="scientific">Vulcanimicrobium alpinum</name>
    <dbReference type="NCBI Taxonomy" id="3016050"/>
    <lineage>
        <taxon>Bacteria</taxon>
        <taxon>Bacillati</taxon>
        <taxon>Vulcanimicrobiota</taxon>
        <taxon>Vulcanimicrobiia</taxon>
        <taxon>Vulcanimicrobiales</taxon>
        <taxon>Vulcanimicrobiaceae</taxon>
        <taxon>Vulcanimicrobium</taxon>
    </lineage>
</organism>
<evidence type="ECO:0000256" key="7">
    <source>
        <dbReference type="ARBA" id="ARBA00022634"/>
    </source>
</evidence>
<dbReference type="GO" id="GO:0005829">
    <property type="term" value="C:cytosol"/>
    <property type="evidence" value="ECO:0007669"/>
    <property type="project" value="TreeGrafter"/>
</dbReference>
<comment type="catalytic activity">
    <reaction evidence="18">
        <text>2'-deoxyribonucleotide-(2'-deoxyribose 5'-phosphate)-2'-deoxyribonucleotide-DNA = a 3'-end 2'-deoxyribonucleotide-(2,3-dehydro-2,3-deoxyribose 5'-phosphate)-DNA + a 5'-end 5'-phospho-2'-deoxyribonucleoside-DNA + H(+)</text>
        <dbReference type="Rhea" id="RHEA:66592"/>
        <dbReference type="Rhea" id="RHEA-COMP:13180"/>
        <dbReference type="Rhea" id="RHEA-COMP:16897"/>
        <dbReference type="Rhea" id="RHEA-COMP:17067"/>
        <dbReference type="ChEBI" id="CHEBI:15378"/>
        <dbReference type="ChEBI" id="CHEBI:136412"/>
        <dbReference type="ChEBI" id="CHEBI:157695"/>
        <dbReference type="ChEBI" id="CHEBI:167181"/>
        <dbReference type="EC" id="4.2.99.18"/>
    </reaction>
</comment>
<evidence type="ECO:0000313" key="26">
    <source>
        <dbReference type="Proteomes" id="UP001317532"/>
    </source>
</evidence>
<accession>A0AAN1XTA9</accession>
<evidence type="ECO:0000256" key="17">
    <source>
        <dbReference type="ARBA" id="ARBA00035726"/>
    </source>
</evidence>
<protein>
    <recommendedName>
        <fullName evidence="5">DNA polymerase beta</fullName>
        <ecNumber evidence="3">2.7.7.7</ecNumber>
        <ecNumber evidence="4">4.2.99.18</ecNumber>
    </recommendedName>
    <alternativeName>
        <fullName evidence="16">5'-deoxyribose-phosphate lyase</fullName>
    </alternativeName>
    <alternativeName>
        <fullName evidence="17">AP lyase</fullName>
    </alternativeName>
</protein>
<keyword evidence="25" id="KW-0269">Exonuclease</keyword>
<dbReference type="Gene3D" id="3.20.20.140">
    <property type="entry name" value="Metal-dependent hydrolases"/>
    <property type="match status" value="1"/>
</dbReference>
<feature type="domain" description="Helix-hairpin-helix DNA-binding motif class 1" evidence="22">
    <location>
        <begin position="128"/>
        <end position="147"/>
    </location>
</feature>
<dbReference type="InterPro" id="IPR003141">
    <property type="entry name" value="Pol/His_phosphatase_N"/>
</dbReference>
<evidence type="ECO:0000256" key="6">
    <source>
        <dbReference type="ARBA" id="ARBA00022481"/>
    </source>
</evidence>
<dbReference type="SMART" id="SM00481">
    <property type="entry name" value="POLIIIAc"/>
    <property type="match status" value="1"/>
</dbReference>
<dbReference type="InterPro" id="IPR002054">
    <property type="entry name" value="DNA-dir_DNA_pol_X"/>
</dbReference>
<evidence type="ECO:0000259" key="24">
    <source>
        <dbReference type="SMART" id="SM00483"/>
    </source>
</evidence>
<gene>
    <name evidence="25" type="ORF">WPS_01300</name>
</gene>
<evidence type="ECO:0000256" key="16">
    <source>
        <dbReference type="ARBA" id="ARBA00035717"/>
    </source>
</evidence>
<dbReference type="InterPro" id="IPR027421">
    <property type="entry name" value="DNA_pol_lamdba_lyase_dom_sf"/>
</dbReference>
<keyword evidence="9" id="KW-0548">Nucleotidyltransferase</keyword>
<evidence type="ECO:0000256" key="14">
    <source>
        <dbReference type="ARBA" id="ARBA00023053"/>
    </source>
</evidence>
<dbReference type="GO" id="GO:0003887">
    <property type="term" value="F:DNA-directed DNA polymerase activity"/>
    <property type="evidence" value="ECO:0007669"/>
    <property type="project" value="UniProtKB-KW"/>
</dbReference>
<keyword evidence="11" id="KW-0227">DNA damage</keyword>
<dbReference type="PANTHER" id="PTHR36928">
    <property type="entry name" value="PHOSPHATASE YCDX-RELATED"/>
    <property type="match status" value="1"/>
</dbReference>
<dbReference type="RefSeq" id="WP_317995943.1">
    <property type="nucleotide sequence ID" value="NZ_AP025523.1"/>
</dbReference>